<dbReference type="CDD" id="cd00051">
    <property type="entry name" value="EFh"/>
    <property type="match status" value="2"/>
</dbReference>
<protein>
    <submittedName>
        <fullName evidence="4">Predicted protein</fullName>
    </submittedName>
</protein>
<dbReference type="Pfam" id="PF00036">
    <property type="entry name" value="EF-hand_1"/>
    <property type="match status" value="1"/>
</dbReference>
<dbReference type="Proteomes" id="UP000006671">
    <property type="component" value="Unassembled WGS sequence"/>
</dbReference>
<dbReference type="EMBL" id="GG738861">
    <property type="protein sequence ID" value="EFC45779.1"/>
    <property type="molecule type" value="Genomic_DNA"/>
</dbReference>
<feature type="domain" description="EF-hand" evidence="3">
    <location>
        <begin position="127"/>
        <end position="157"/>
    </location>
</feature>
<dbReference type="InterPro" id="IPR011992">
    <property type="entry name" value="EF-hand-dom_pair"/>
</dbReference>
<organism evidence="5">
    <name type="scientific">Naegleria gruberi</name>
    <name type="common">Amoeba</name>
    <dbReference type="NCBI Taxonomy" id="5762"/>
    <lineage>
        <taxon>Eukaryota</taxon>
        <taxon>Discoba</taxon>
        <taxon>Heterolobosea</taxon>
        <taxon>Tetramitia</taxon>
        <taxon>Eutetramitia</taxon>
        <taxon>Vahlkampfiidae</taxon>
        <taxon>Naegleria</taxon>
    </lineage>
</organism>
<dbReference type="Gene3D" id="1.10.238.10">
    <property type="entry name" value="EF-hand"/>
    <property type="match status" value="2"/>
</dbReference>
<evidence type="ECO:0000256" key="2">
    <source>
        <dbReference type="ARBA" id="ARBA00022837"/>
    </source>
</evidence>
<evidence type="ECO:0000259" key="3">
    <source>
        <dbReference type="PROSITE" id="PS50222"/>
    </source>
</evidence>
<dbReference type="eggNOG" id="KOG0027">
    <property type="taxonomic scope" value="Eukaryota"/>
</dbReference>
<dbReference type="InParanoid" id="D2VBE0"/>
<dbReference type="OrthoDB" id="26525at2759"/>
<dbReference type="PROSITE" id="PS00018">
    <property type="entry name" value="EF_HAND_1"/>
    <property type="match status" value="3"/>
</dbReference>
<dbReference type="STRING" id="5762.D2VBE0"/>
<evidence type="ECO:0000256" key="1">
    <source>
        <dbReference type="ARBA" id="ARBA00022737"/>
    </source>
</evidence>
<accession>D2VBE0</accession>
<dbReference type="RefSeq" id="XP_002678523.1">
    <property type="nucleotide sequence ID" value="XM_002678477.1"/>
</dbReference>
<keyword evidence="1" id="KW-0677">Repeat</keyword>
<dbReference type="InterPro" id="IPR050230">
    <property type="entry name" value="CALM/Myosin/TropC-like"/>
</dbReference>
<dbReference type="GO" id="GO:0016460">
    <property type="term" value="C:myosin II complex"/>
    <property type="evidence" value="ECO:0007669"/>
    <property type="project" value="TreeGrafter"/>
</dbReference>
<keyword evidence="2" id="KW-0106">Calcium</keyword>
<dbReference type="Pfam" id="PF13499">
    <property type="entry name" value="EF-hand_7"/>
    <property type="match status" value="1"/>
</dbReference>
<dbReference type="AlphaFoldDB" id="D2VBE0"/>
<dbReference type="InterPro" id="IPR002048">
    <property type="entry name" value="EF_hand_dom"/>
</dbReference>
<dbReference type="SUPFAM" id="SSF47473">
    <property type="entry name" value="EF-hand"/>
    <property type="match status" value="1"/>
</dbReference>
<evidence type="ECO:0000313" key="5">
    <source>
        <dbReference type="Proteomes" id="UP000006671"/>
    </source>
</evidence>
<dbReference type="OMA" id="MTENDLH"/>
<dbReference type="InterPro" id="IPR018247">
    <property type="entry name" value="EF_Hand_1_Ca_BS"/>
</dbReference>
<keyword evidence="5" id="KW-1185">Reference proteome</keyword>
<dbReference type="PANTHER" id="PTHR23048">
    <property type="entry name" value="MYOSIN LIGHT CHAIN 1, 3"/>
    <property type="match status" value="1"/>
</dbReference>
<dbReference type="FunFam" id="1.10.238.10:FF:000001">
    <property type="entry name" value="Calmodulin 1"/>
    <property type="match status" value="1"/>
</dbReference>
<sequence length="157" mass="17434">MLKGTASIEELESRLPPETLKVYREAFSVYDINGDGVIETHELVQVMKNIGASMTENDLHNLLQEAGVGDNVDFHAFLQIMFSTSGDATDDIEQSIRASFRVLDADGDGLIGIEELKLMLQKLGEEISDAQLEQVISMADKDKDGKINIDDFIRIMK</sequence>
<dbReference type="GO" id="GO:0005509">
    <property type="term" value="F:calcium ion binding"/>
    <property type="evidence" value="ECO:0007669"/>
    <property type="project" value="InterPro"/>
</dbReference>
<reference evidence="4 5" key="1">
    <citation type="journal article" date="2010" name="Cell">
        <title>The genome of Naegleria gruberi illuminates early eukaryotic versatility.</title>
        <authorList>
            <person name="Fritz-Laylin L.K."/>
            <person name="Prochnik S.E."/>
            <person name="Ginger M.L."/>
            <person name="Dacks J.B."/>
            <person name="Carpenter M.L."/>
            <person name="Field M.C."/>
            <person name="Kuo A."/>
            <person name="Paredez A."/>
            <person name="Chapman J."/>
            <person name="Pham J."/>
            <person name="Shu S."/>
            <person name="Neupane R."/>
            <person name="Cipriano M."/>
            <person name="Mancuso J."/>
            <person name="Tu H."/>
            <person name="Salamov A."/>
            <person name="Lindquist E."/>
            <person name="Shapiro H."/>
            <person name="Lucas S."/>
            <person name="Grigoriev I.V."/>
            <person name="Cande W.Z."/>
            <person name="Fulton C."/>
            <person name="Rokhsar D.S."/>
            <person name="Dawson S.C."/>
        </authorList>
    </citation>
    <scope>NUCLEOTIDE SEQUENCE [LARGE SCALE GENOMIC DNA]</scope>
    <source>
        <strain evidence="4 5">NEG-M</strain>
    </source>
</reference>
<dbReference type="PANTHER" id="PTHR23048:SF0">
    <property type="entry name" value="CALMODULIN LIKE 3"/>
    <property type="match status" value="1"/>
</dbReference>
<dbReference type="GeneID" id="8859145"/>
<dbReference type="KEGG" id="ngr:NAEGRDRAFT_32696"/>
<gene>
    <name evidence="4" type="ORF">NAEGRDRAFT_32696</name>
</gene>
<dbReference type="SMART" id="SM00054">
    <property type="entry name" value="EFh"/>
    <property type="match status" value="3"/>
</dbReference>
<proteinExistence type="predicted"/>
<evidence type="ECO:0000313" key="4">
    <source>
        <dbReference type="EMBL" id="EFC45779.1"/>
    </source>
</evidence>
<dbReference type="PROSITE" id="PS50222">
    <property type="entry name" value="EF_HAND_2"/>
    <property type="match status" value="3"/>
</dbReference>
<name>D2VBE0_NAEGR</name>
<feature type="domain" description="EF-hand" evidence="3">
    <location>
        <begin position="91"/>
        <end position="126"/>
    </location>
</feature>
<dbReference type="VEuPathDB" id="AmoebaDB:NAEGRDRAFT_32696"/>
<feature type="domain" description="EF-hand" evidence="3">
    <location>
        <begin position="18"/>
        <end position="53"/>
    </location>
</feature>